<dbReference type="GO" id="GO:0015528">
    <property type="term" value="F:lactose:proton symporter activity"/>
    <property type="evidence" value="ECO:0007669"/>
    <property type="project" value="TreeGrafter"/>
</dbReference>
<dbReference type="PANTHER" id="PTHR23522">
    <property type="entry name" value="BLL5896 PROTEIN"/>
    <property type="match status" value="1"/>
</dbReference>
<feature type="transmembrane region" description="Helical" evidence="8">
    <location>
        <begin position="7"/>
        <end position="25"/>
    </location>
</feature>
<keyword evidence="6 8" id="KW-1133">Transmembrane helix</keyword>
<feature type="transmembrane region" description="Helical" evidence="8">
    <location>
        <begin position="207"/>
        <end position="226"/>
    </location>
</feature>
<proteinExistence type="predicted"/>
<feature type="transmembrane region" description="Helical" evidence="8">
    <location>
        <begin position="246"/>
        <end position="270"/>
    </location>
</feature>
<evidence type="ECO:0000256" key="1">
    <source>
        <dbReference type="ARBA" id="ARBA00004429"/>
    </source>
</evidence>
<accession>V2Y1I3</accession>
<keyword evidence="2" id="KW-0813">Transport</keyword>
<feature type="transmembrane region" description="Helical" evidence="8">
    <location>
        <begin position="138"/>
        <end position="158"/>
    </location>
</feature>
<dbReference type="Pfam" id="PF12832">
    <property type="entry name" value="MFS_1_like"/>
    <property type="match status" value="1"/>
</dbReference>
<name>V2Y1I3_9FIRM</name>
<keyword evidence="11" id="KW-1185">Reference proteome</keyword>
<feature type="transmembrane region" description="Helical" evidence="8">
    <location>
        <begin position="76"/>
        <end position="94"/>
    </location>
</feature>
<evidence type="ECO:0000256" key="3">
    <source>
        <dbReference type="ARBA" id="ARBA00022475"/>
    </source>
</evidence>
<dbReference type="Proteomes" id="UP000018227">
    <property type="component" value="Unassembled WGS sequence"/>
</dbReference>
<comment type="caution">
    <text evidence="10">The sequence shown here is derived from an EMBL/GenBank/DDBJ whole genome shotgun (WGS) entry which is preliminary data.</text>
</comment>
<organism evidence="10 11">
    <name type="scientific">Catonella morbi ATCC 51271</name>
    <dbReference type="NCBI Taxonomy" id="592026"/>
    <lineage>
        <taxon>Bacteria</taxon>
        <taxon>Bacillati</taxon>
        <taxon>Bacillota</taxon>
        <taxon>Clostridia</taxon>
        <taxon>Lachnospirales</taxon>
        <taxon>Lachnospiraceae</taxon>
        <taxon>Catonella</taxon>
    </lineage>
</organism>
<evidence type="ECO:0000256" key="8">
    <source>
        <dbReference type="SAM" id="Phobius"/>
    </source>
</evidence>
<evidence type="ECO:0000256" key="5">
    <source>
        <dbReference type="ARBA" id="ARBA00022692"/>
    </source>
</evidence>
<dbReference type="HOGENOM" id="CLU_013133_5_0_9"/>
<feature type="domain" description="Major facilitator superfamily (MFS) profile" evidence="9">
    <location>
        <begin position="290"/>
        <end position="394"/>
    </location>
</feature>
<dbReference type="RefSeq" id="WP_023355956.1">
    <property type="nucleotide sequence ID" value="NZ_KI535371.1"/>
</dbReference>
<dbReference type="InterPro" id="IPR036259">
    <property type="entry name" value="MFS_trans_sf"/>
</dbReference>
<feature type="transmembrane region" description="Helical" evidence="8">
    <location>
        <begin position="45"/>
        <end position="64"/>
    </location>
</feature>
<sequence length="394" mass="42298">MEEKKNLTLNYVAIQIGMWAMYAPLMGYTSVFLLAKGFSNTKVGIISGLGCIISAVLQAIVSGYADKEKSKSVKTLLIMFAGLQIVLAVVLLALGNNFVLAIGIIFGSLISIMQLMVPLTNSIAMEMMNQGKEINYGAARGTASMMYALLVNAMGIFAKGDNLSIVPIATILSASILLAGTVLFPFKKAVRIADSGTERKTDTKPFLIKYPKIALFVLGAICAYVGHNLINVFLFQIVTLKGGTHVNMGICLSIAAVCEIPVMFGFAYMVAKRDSSVWVRVGSVGIMLKIILTLVVPDIISLYVVQVCQLFGFATFVVATVYYANYAVKECDRVKGQAYMTMANTLGIVFASMLGGVLIDRYGTNGMMMVGSVITIIGCIMIFISTTKSKVEAA</sequence>
<keyword evidence="4" id="KW-0997">Cell inner membrane</keyword>
<feature type="transmembrane region" description="Helical" evidence="8">
    <location>
        <begin position="277"/>
        <end position="296"/>
    </location>
</feature>
<evidence type="ECO:0000256" key="2">
    <source>
        <dbReference type="ARBA" id="ARBA00022448"/>
    </source>
</evidence>
<feature type="transmembrane region" description="Helical" evidence="8">
    <location>
        <begin position="302"/>
        <end position="326"/>
    </location>
</feature>
<keyword evidence="5 8" id="KW-0812">Transmembrane</keyword>
<dbReference type="GO" id="GO:0030395">
    <property type="term" value="F:lactose binding"/>
    <property type="evidence" value="ECO:0007669"/>
    <property type="project" value="TreeGrafter"/>
</dbReference>
<feature type="transmembrane region" description="Helical" evidence="8">
    <location>
        <begin position="164"/>
        <end position="186"/>
    </location>
</feature>
<dbReference type="OrthoDB" id="1653456at2"/>
<evidence type="ECO:0000256" key="6">
    <source>
        <dbReference type="ARBA" id="ARBA00022989"/>
    </source>
</evidence>
<feature type="transmembrane region" description="Helical" evidence="8">
    <location>
        <begin position="338"/>
        <end position="359"/>
    </location>
</feature>
<dbReference type="InterPro" id="IPR024989">
    <property type="entry name" value="MFS_assoc_dom"/>
</dbReference>
<dbReference type="PANTHER" id="PTHR23522:SF10">
    <property type="entry name" value="3-PHENYLPROPIONIC ACID TRANSPORTER-RELATED"/>
    <property type="match status" value="1"/>
</dbReference>
<dbReference type="PROSITE" id="PS50850">
    <property type="entry name" value="MFS"/>
    <property type="match status" value="1"/>
</dbReference>
<evidence type="ECO:0000313" key="10">
    <source>
        <dbReference type="EMBL" id="ESL01556.1"/>
    </source>
</evidence>
<keyword evidence="7 8" id="KW-0472">Membrane</keyword>
<reference evidence="10 11" key="1">
    <citation type="submission" date="2013-06" db="EMBL/GenBank/DDBJ databases">
        <authorList>
            <person name="Weinstock G."/>
            <person name="Sodergren E."/>
            <person name="Clifton S."/>
            <person name="Fulton L."/>
            <person name="Fulton B."/>
            <person name="Courtney L."/>
            <person name="Fronick C."/>
            <person name="Harrison M."/>
            <person name="Strong C."/>
            <person name="Farmer C."/>
            <person name="Delahaunty K."/>
            <person name="Markovic C."/>
            <person name="Hall O."/>
            <person name="Minx P."/>
            <person name="Tomlinson C."/>
            <person name="Mitreva M."/>
            <person name="Nelson J."/>
            <person name="Hou S."/>
            <person name="Wollam A."/>
            <person name="Pepin K.H."/>
            <person name="Johnson M."/>
            <person name="Bhonagiri V."/>
            <person name="Nash W.E."/>
            <person name="Warren W."/>
            <person name="Chinwalla A."/>
            <person name="Mardis E.R."/>
            <person name="Wilson R.K."/>
        </authorList>
    </citation>
    <scope>NUCLEOTIDE SEQUENCE [LARGE SCALE GENOMIC DNA]</scope>
    <source>
        <strain evidence="10 11">ATCC 51271</strain>
    </source>
</reference>
<dbReference type="STRING" id="592026.GCWU0000282_003115"/>
<protein>
    <recommendedName>
        <fullName evidence="9">Major facilitator superfamily (MFS) profile domain-containing protein</fullName>
    </recommendedName>
</protein>
<keyword evidence="3" id="KW-1003">Cell membrane</keyword>
<comment type="subcellular location">
    <subcellularLocation>
        <location evidence="1">Cell inner membrane</location>
        <topology evidence="1">Multi-pass membrane protein</topology>
    </subcellularLocation>
</comment>
<dbReference type="InterPro" id="IPR020846">
    <property type="entry name" value="MFS_dom"/>
</dbReference>
<dbReference type="EMBL" id="ACIL03000021">
    <property type="protein sequence ID" value="ESL01556.1"/>
    <property type="molecule type" value="Genomic_DNA"/>
</dbReference>
<evidence type="ECO:0000259" key="9">
    <source>
        <dbReference type="PROSITE" id="PS50850"/>
    </source>
</evidence>
<dbReference type="eggNOG" id="COG2814">
    <property type="taxonomic scope" value="Bacteria"/>
</dbReference>
<evidence type="ECO:0000256" key="4">
    <source>
        <dbReference type="ARBA" id="ARBA00022519"/>
    </source>
</evidence>
<evidence type="ECO:0000256" key="7">
    <source>
        <dbReference type="ARBA" id="ARBA00023136"/>
    </source>
</evidence>
<dbReference type="Gene3D" id="1.20.1250.20">
    <property type="entry name" value="MFS general substrate transporter like domains"/>
    <property type="match status" value="2"/>
</dbReference>
<feature type="transmembrane region" description="Helical" evidence="8">
    <location>
        <begin position="100"/>
        <end position="117"/>
    </location>
</feature>
<dbReference type="SUPFAM" id="SSF103473">
    <property type="entry name" value="MFS general substrate transporter"/>
    <property type="match status" value="2"/>
</dbReference>
<dbReference type="GO" id="GO:0005886">
    <property type="term" value="C:plasma membrane"/>
    <property type="evidence" value="ECO:0007669"/>
    <property type="project" value="UniProtKB-SubCell"/>
</dbReference>
<dbReference type="AlphaFoldDB" id="V2Y1I3"/>
<feature type="transmembrane region" description="Helical" evidence="8">
    <location>
        <begin position="365"/>
        <end position="384"/>
    </location>
</feature>
<evidence type="ECO:0000313" key="11">
    <source>
        <dbReference type="Proteomes" id="UP000018227"/>
    </source>
</evidence>
<gene>
    <name evidence="10" type="ORF">GCWU0000282_003115</name>
</gene>